<proteinExistence type="predicted"/>
<name>A0A0A8Z6Z6_ARUDO</name>
<protein>
    <submittedName>
        <fullName evidence="1">Uncharacterized protein</fullName>
    </submittedName>
</protein>
<dbReference type="EMBL" id="GBRH01262731">
    <property type="protein sequence ID" value="JAD35164.1"/>
    <property type="molecule type" value="Transcribed_RNA"/>
</dbReference>
<reference evidence="1" key="1">
    <citation type="submission" date="2014-09" db="EMBL/GenBank/DDBJ databases">
        <authorList>
            <person name="Magalhaes I.L.F."/>
            <person name="Oliveira U."/>
            <person name="Santos F.R."/>
            <person name="Vidigal T.H.D.A."/>
            <person name="Brescovit A.D."/>
            <person name="Santos A.J."/>
        </authorList>
    </citation>
    <scope>NUCLEOTIDE SEQUENCE</scope>
    <source>
        <tissue evidence="1">Shoot tissue taken approximately 20 cm above the soil surface</tissue>
    </source>
</reference>
<sequence length="47" mass="5462">MPLCHVALFILVWHQDDIISNLKIILHIHKSYVVCSYINQLVMNEVG</sequence>
<organism evidence="1">
    <name type="scientific">Arundo donax</name>
    <name type="common">Giant reed</name>
    <name type="synonym">Donax arundinaceus</name>
    <dbReference type="NCBI Taxonomy" id="35708"/>
    <lineage>
        <taxon>Eukaryota</taxon>
        <taxon>Viridiplantae</taxon>
        <taxon>Streptophyta</taxon>
        <taxon>Embryophyta</taxon>
        <taxon>Tracheophyta</taxon>
        <taxon>Spermatophyta</taxon>
        <taxon>Magnoliopsida</taxon>
        <taxon>Liliopsida</taxon>
        <taxon>Poales</taxon>
        <taxon>Poaceae</taxon>
        <taxon>PACMAD clade</taxon>
        <taxon>Arundinoideae</taxon>
        <taxon>Arundineae</taxon>
        <taxon>Arundo</taxon>
    </lineage>
</organism>
<reference evidence="1" key="2">
    <citation type="journal article" date="2015" name="Data Brief">
        <title>Shoot transcriptome of the giant reed, Arundo donax.</title>
        <authorList>
            <person name="Barrero R.A."/>
            <person name="Guerrero F.D."/>
            <person name="Moolhuijzen P."/>
            <person name="Goolsby J.A."/>
            <person name="Tidwell J."/>
            <person name="Bellgard S.E."/>
            <person name="Bellgard M.I."/>
        </authorList>
    </citation>
    <scope>NUCLEOTIDE SEQUENCE</scope>
    <source>
        <tissue evidence="1">Shoot tissue taken approximately 20 cm above the soil surface</tissue>
    </source>
</reference>
<dbReference type="AlphaFoldDB" id="A0A0A8Z6Z6"/>
<evidence type="ECO:0000313" key="1">
    <source>
        <dbReference type="EMBL" id="JAD35164.1"/>
    </source>
</evidence>
<accession>A0A0A8Z6Z6</accession>